<dbReference type="SMART" id="SM00248">
    <property type="entry name" value="ANK"/>
    <property type="match status" value="4"/>
</dbReference>
<dbReference type="PANTHER" id="PTHR24198:SF165">
    <property type="entry name" value="ANKYRIN REPEAT-CONTAINING PROTEIN-RELATED"/>
    <property type="match status" value="1"/>
</dbReference>
<reference evidence="6" key="2">
    <citation type="submission" date="2024-04" db="EMBL/GenBank/DDBJ databases">
        <authorList>
            <person name="Chen Y."/>
            <person name="Shah S."/>
            <person name="Dougan E. K."/>
            <person name="Thang M."/>
            <person name="Chan C."/>
        </authorList>
    </citation>
    <scope>NUCLEOTIDE SEQUENCE [LARGE SCALE GENOMIC DNA]</scope>
</reference>
<proteinExistence type="predicted"/>
<evidence type="ECO:0000256" key="1">
    <source>
        <dbReference type="ARBA" id="ARBA00022737"/>
    </source>
</evidence>
<dbReference type="InterPro" id="IPR002110">
    <property type="entry name" value="Ankyrin_rpt"/>
</dbReference>
<comment type="caution">
    <text evidence="5">The sequence shown here is derived from an EMBL/GenBank/DDBJ whole genome shotgun (WGS) entry which is preliminary data.</text>
</comment>
<feature type="coiled-coil region" evidence="4">
    <location>
        <begin position="6"/>
        <end position="33"/>
    </location>
</feature>
<sequence>MQAEQLASLRDRELQLLKEKEEILAELKRWDEEISWKKYAAEELEKTLEALRQGSDAGQLPRCAAELRQGTASTQPKEIVVEDTDELQQRLSAALADLSKPLENPWNEESFKRQFHADDDQLADFLKGLTAEQRLVWELQNVPEVSPRLDQRLIADLKKAGKKAEVDVLSAAAGAPNDAERQYRALLWLHHKDLNVSHVEPGAGSQSLLTIACRHGHCDVAAALLERKADINHRSSSQLTALSAACERGSTSCARLLLQAAADCNEASKGCSMLAVAARCTAPDQGLALTKLLLAFRADTNQADPFGQTPLMVAAAARNPRCCEALLEAGACVTDEDNEGKSAAKRAKEQGLDGLAAKLCADEKWKLDKIASIRQLLAAVGSAAMGSETKVYVGNLSHSTTKESLESSRLTSCANCLGDCSWIRR</sequence>
<dbReference type="EMBL" id="CAMXCT030005668">
    <property type="protein sequence ID" value="CAL4800284.1"/>
    <property type="molecule type" value="Genomic_DNA"/>
</dbReference>
<organism evidence="5">
    <name type="scientific">Cladocopium goreaui</name>
    <dbReference type="NCBI Taxonomy" id="2562237"/>
    <lineage>
        <taxon>Eukaryota</taxon>
        <taxon>Sar</taxon>
        <taxon>Alveolata</taxon>
        <taxon>Dinophyceae</taxon>
        <taxon>Suessiales</taxon>
        <taxon>Symbiodiniaceae</taxon>
        <taxon>Cladocopium</taxon>
    </lineage>
</organism>
<gene>
    <name evidence="5" type="ORF">C1SCF055_LOCUS37989</name>
</gene>
<feature type="repeat" description="ANK" evidence="3">
    <location>
        <begin position="204"/>
        <end position="236"/>
    </location>
</feature>
<name>A0A9P1GJW7_9DINO</name>
<accession>A0A9P1GJW7</accession>
<feature type="repeat" description="ANK" evidence="3">
    <location>
        <begin position="306"/>
        <end position="338"/>
    </location>
</feature>
<reference evidence="5" key="1">
    <citation type="submission" date="2022-10" db="EMBL/GenBank/DDBJ databases">
        <authorList>
            <person name="Chen Y."/>
            <person name="Dougan E. K."/>
            <person name="Chan C."/>
            <person name="Rhodes N."/>
            <person name="Thang M."/>
        </authorList>
    </citation>
    <scope>NUCLEOTIDE SEQUENCE</scope>
</reference>
<dbReference type="EMBL" id="CAMXCT010005668">
    <property type="protein sequence ID" value="CAI4012972.1"/>
    <property type="molecule type" value="Genomic_DNA"/>
</dbReference>
<evidence type="ECO:0000313" key="5">
    <source>
        <dbReference type="EMBL" id="CAI4012972.1"/>
    </source>
</evidence>
<evidence type="ECO:0000313" key="8">
    <source>
        <dbReference type="Proteomes" id="UP001152797"/>
    </source>
</evidence>
<dbReference type="Gene3D" id="1.25.40.20">
    <property type="entry name" value="Ankyrin repeat-containing domain"/>
    <property type="match status" value="2"/>
</dbReference>
<protein>
    <submittedName>
        <fullName evidence="7">Ankyrin repeat domain-containing protein</fullName>
    </submittedName>
</protein>
<evidence type="ECO:0000256" key="4">
    <source>
        <dbReference type="SAM" id="Coils"/>
    </source>
</evidence>
<keyword evidence="1" id="KW-0677">Repeat</keyword>
<keyword evidence="2 3" id="KW-0040">ANK repeat</keyword>
<dbReference type="InterPro" id="IPR036770">
    <property type="entry name" value="Ankyrin_rpt-contain_sf"/>
</dbReference>
<dbReference type="PROSITE" id="PS50088">
    <property type="entry name" value="ANK_REPEAT"/>
    <property type="match status" value="2"/>
</dbReference>
<dbReference type="EMBL" id="CAMXCT020005668">
    <property type="protein sequence ID" value="CAL1166347.1"/>
    <property type="molecule type" value="Genomic_DNA"/>
</dbReference>
<dbReference type="SUPFAM" id="SSF48403">
    <property type="entry name" value="Ankyrin repeat"/>
    <property type="match status" value="1"/>
</dbReference>
<keyword evidence="8" id="KW-1185">Reference proteome</keyword>
<dbReference type="Proteomes" id="UP001152797">
    <property type="component" value="Unassembled WGS sequence"/>
</dbReference>
<dbReference type="AlphaFoldDB" id="A0A9P1GJW7"/>
<evidence type="ECO:0000256" key="3">
    <source>
        <dbReference type="PROSITE-ProRule" id="PRU00023"/>
    </source>
</evidence>
<keyword evidence="4" id="KW-0175">Coiled coil</keyword>
<evidence type="ECO:0000313" key="6">
    <source>
        <dbReference type="EMBL" id="CAL1166347.1"/>
    </source>
</evidence>
<dbReference type="OrthoDB" id="437392at2759"/>
<evidence type="ECO:0000256" key="2">
    <source>
        <dbReference type="ARBA" id="ARBA00023043"/>
    </source>
</evidence>
<evidence type="ECO:0000313" key="7">
    <source>
        <dbReference type="EMBL" id="CAL4800284.1"/>
    </source>
</evidence>
<dbReference type="Pfam" id="PF12796">
    <property type="entry name" value="Ank_2"/>
    <property type="match status" value="2"/>
</dbReference>
<dbReference type="PANTHER" id="PTHR24198">
    <property type="entry name" value="ANKYRIN REPEAT AND PROTEIN KINASE DOMAIN-CONTAINING PROTEIN"/>
    <property type="match status" value="1"/>
</dbReference>